<comment type="caution">
    <text evidence="2">The sequence shown here is derived from an EMBL/GenBank/DDBJ whole genome shotgun (WGS) entry which is preliminary data.</text>
</comment>
<organism evidence="2 3">
    <name type="scientific">Emergomyces pasteurianus Ep9510</name>
    <dbReference type="NCBI Taxonomy" id="1447872"/>
    <lineage>
        <taxon>Eukaryota</taxon>
        <taxon>Fungi</taxon>
        <taxon>Dikarya</taxon>
        <taxon>Ascomycota</taxon>
        <taxon>Pezizomycotina</taxon>
        <taxon>Eurotiomycetes</taxon>
        <taxon>Eurotiomycetidae</taxon>
        <taxon>Onygenales</taxon>
        <taxon>Ajellomycetaceae</taxon>
        <taxon>Emergomyces</taxon>
    </lineage>
</organism>
<accession>A0A1J9PJL7</accession>
<proteinExistence type="predicted"/>
<reference evidence="2 3" key="1">
    <citation type="submission" date="2015-07" db="EMBL/GenBank/DDBJ databases">
        <title>Emmonsia species relationships and genome sequence.</title>
        <authorList>
            <consortium name="The Broad Institute Genomics Platform"/>
            <person name="Cuomo C.A."/>
            <person name="Munoz J.F."/>
            <person name="Imamovic A."/>
            <person name="Priest M.E."/>
            <person name="Young S."/>
            <person name="Clay O.K."/>
            <person name="McEwen J.G."/>
        </authorList>
    </citation>
    <scope>NUCLEOTIDE SEQUENCE [LARGE SCALE GENOMIC DNA]</scope>
    <source>
        <strain evidence="2 3">UAMH 9510</strain>
    </source>
</reference>
<protein>
    <submittedName>
        <fullName evidence="2">Uncharacterized protein</fullName>
    </submittedName>
</protein>
<dbReference type="EMBL" id="LGRN01000117">
    <property type="protein sequence ID" value="OJD16238.1"/>
    <property type="molecule type" value="Genomic_DNA"/>
</dbReference>
<dbReference type="Proteomes" id="UP000182235">
    <property type="component" value="Unassembled WGS sequence"/>
</dbReference>
<evidence type="ECO:0000313" key="2">
    <source>
        <dbReference type="EMBL" id="OJD16238.1"/>
    </source>
</evidence>
<keyword evidence="1" id="KW-0732">Signal</keyword>
<gene>
    <name evidence="2" type="ORF">AJ78_03575</name>
</gene>
<dbReference type="AlphaFoldDB" id="A0A1J9PJL7"/>
<sequence length="87" mass="9260">MKFGYSITFLGLFVLVAQGTPVAVETDLGIIMSRLEHDLEGRSDVGEDGILRSLDRSGNLIDSAKLSSAQLASFAARSLNDEGTTTI</sequence>
<evidence type="ECO:0000256" key="1">
    <source>
        <dbReference type="SAM" id="SignalP"/>
    </source>
</evidence>
<keyword evidence="3" id="KW-1185">Reference proteome</keyword>
<feature type="chain" id="PRO_5012385408" evidence="1">
    <location>
        <begin position="20"/>
        <end position="87"/>
    </location>
</feature>
<evidence type="ECO:0000313" key="3">
    <source>
        <dbReference type="Proteomes" id="UP000182235"/>
    </source>
</evidence>
<dbReference type="VEuPathDB" id="FungiDB:AJ78_03575"/>
<name>A0A1J9PJL7_9EURO</name>
<feature type="signal peptide" evidence="1">
    <location>
        <begin position="1"/>
        <end position="19"/>
    </location>
</feature>
<dbReference type="OrthoDB" id="3660917at2759"/>